<evidence type="ECO:0000256" key="1">
    <source>
        <dbReference type="SAM" id="MobiDB-lite"/>
    </source>
</evidence>
<proteinExistence type="predicted"/>
<feature type="region of interest" description="Disordered" evidence="1">
    <location>
        <begin position="1"/>
        <end position="20"/>
    </location>
</feature>
<name>F0U674_AJEC8</name>
<accession>F0U674</accession>
<evidence type="ECO:0000313" key="3">
    <source>
        <dbReference type="Proteomes" id="UP000008142"/>
    </source>
</evidence>
<dbReference type="HOGENOM" id="CLU_1602225_0_0_1"/>
<dbReference type="VEuPathDB" id="FungiDB:I7I53_06630"/>
<sequence length="166" mass="19067">MACKVSPNHTAPPWQVKELPRNRELHDKYPMLPPQEPAHATALEHLGAPPHQLSGVHSYSTFFIEVFLLERRRDQRKLRHRIPRRDKSQDALTSHSLFEGRQELKQASYKLLKTQASRTQNFKLSLSRGWGYLLLAVRLLDIPSRLLIGCLHFPAAKAVTCDVFTV</sequence>
<dbReference type="AlphaFoldDB" id="F0U674"/>
<evidence type="ECO:0000313" key="2">
    <source>
        <dbReference type="EMBL" id="EGC42257.1"/>
    </source>
</evidence>
<gene>
    <name evidence="2" type="ORF">HCEG_01619</name>
</gene>
<dbReference type="EMBL" id="DS990636">
    <property type="protein sequence ID" value="EGC42257.1"/>
    <property type="molecule type" value="Genomic_DNA"/>
</dbReference>
<protein>
    <submittedName>
        <fullName evidence="2">Predicted protein</fullName>
    </submittedName>
</protein>
<organism evidence="3">
    <name type="scientific">Ajellomyces capsulatus (strain H88)</name>
    <name type="common">Darling's disease fungus</name>
    <name type="synonym">Histoplasma capsulatum</name>
    <dbReference type="NCBI Taxonomy" id="544711"/>
    <lineage>
        <taxon>Eukaryota</taxon>
        <taxon>Fungi</taxon>
        <taxon>Dikarya</taxon>
        <taxon>Ascomycota</taxon>
        <taxon>Pezizomycotina</taxon>
        <taxon>Eurotiomycetes</taxon>
        <taxon>Eurotiomycetidae</taxon>
        <taxon>Onygenales</taxon>
        <taxon>Ajellomycetaceae</taxon>
        <taxon>Histoplasma</taxon>
    </lineage>
</organism>
<reference evidence="3" key="1">
    <citation type="submission" date="2008-07" db="EMBL/GenBank/DDBJ databases">
        <title>Annotation of Ajellomyces capsulatus strain H88.</title>
        <authorList>
            <person name="Champion M."/>
            <person name="Cuomo C."/>
            <person name="Ma L.-J."/>
            <person name="Henn M.R."/>
            <person name="Sil A."/>
            <person name="Goldman B."/>
            <person name="Young S.K."/>
            <person name="Kodira C.D."/>
            <person name="Zeng Q."/>
            <person name="Koehrsen M."/>
            <person name="Alvarado L."/>
            <person name="Berlin A."/>
            <person name="Borenstein D."/>
            <person name="Chen Z."/>
            <person name="Engels R."/>
            <person name="Freedman E."/>
            <person name="Gellesch M."/>
            <person name="Goldberg J."/>
            <person name="Griggs A."/>
            <person name="Gujja S."/>
            <person name="Heiman D."/>
            <person name="Hepburn T."/>
            <person name="Howarth C."/>
            <person name="Jen D."/>
            <person name="Larson L."/>
            <person name="Lewis B."/>
            <person name="Mehta T."/>
            <person name="Park D."/>
            <person name="Pearson M."/>
            <person name="Roberts A."/>
            <person name="Saif S."/>
            <person name="Shea T."/>
            <person name="Shenoy N."/>
            <person name="Sisk P."/>
            <person name="Stolte C."/>
            <person name="Sykes S."/>
            <person name="Walk T."/>
            <person name="White J."/>
            <person name="Yandava C."/>
            <person name="Klein B."/>
            <person name="McEwen J.G."/>
            <person name="Puccia R."/>
            <person name="Goldman G.H."/>
            <person name="Felipe M.S."/>
            <person name="Nino-Vega G."/>
            <person name="San-Blas G."/>
            <person name="Taylor J."/>
            <person name="Mendoza L."/>
            <person name="Galagan J."/>
            <person name="Nusbaum C."/>
            <person name="Birren B."/>
        </authorList>
    </citation>
    <scope>NUCLEOTIDE SEQUENCE [LARGE SCALE GENOMIC DNA]</scope>
    <source>
        <strain evidence="3">H88</strain>
    </source>
</reference>
<dbReference type="Proteomes" id="UP000008142">
    <property type="component" value="Unassembled WGS sequence"/>
</dbReference>